<dbReference type="GO" id="GO:0003886">
    <property type="term" value="F:DNA (cytosine-5-)-methyltransferase activity"/>
    <property type="evidence" value="ECO:0007669"/>
    <property type="project" value="UniProtKB-EC"/>
</dbReference>
<dbReference type="CDD" id="cd02440">
    <property type="entry name" value="AdoMet_MTases"/>
    <property type="match status" value="1"/>
</dbReference>
<protein>
    <recommendedName>
        <fullName evidence="7">Cytosine-specific methyltransferase</fullName>
        <ecNumber evidence="7">2.1.1.37</ecNumber>
    </recommendedName>
</protein>
<dbReference type="REBASE" id="4796">
    <property type="entry name" value="M.BsmBI"/>
</dbReference>
<dbReference type="GO" id="GO:0009307">
    <property type="term" value="P:DNA restriction-modification system"/>
    <property type="evidence" value="ECO:0007669"/>
    <property type="project" value="UniProtKB-KW"/>
</dbReference>
<evidence type="ECO:0000256" key="3">
    <source>
        <dbReference type="ARBA" id="ARBA00022691"/>
    </source>
</evidence>
<dbReference type="NCBIfam" id="TIGR02987">
    <property type="entry name" value="met_A_Alw26"/>
    <property type="match status" value="1"/>
</dbReference>
<keyword evidence="1 5" id="KW-0489">Methyltransferase</keyword>
<comment type="similarity">
    <text evidence="5 6">Belongs to the class I-like SAM-binding methyltransferase superfamily. C5-methyltransferase family.</text>
</comment>
<keyword evidence="3 5" id="KW-0949">S-adenosyl-L-methionine</keyword>
<sequence length="1068" mass="122401">MNSLSLKDEMEIWKQASNIRKKIAMETAAEFLNEFNAEKALKQIKNSILNPLYERNPFQNTLEKLSFSLYLTEKSIDYVLQMEVEPIKKLSYANFFVEIGAREFISPFHPDKIEKNLTASKAYGYFFTPISLGTRMVKLALKDKPKNLKSIVDPACGIGSLLALALIYNPEIENVVGIELDSFTANISHKLLVRISKDLGITPKIKIINQNFLDYVLNYEEEHKEKFDLLIMNPPYGRVRFLKNSLTNKETKSGLTEGISELEKKLREETILNAADLRKKFASVGLGKGTPEYSKVFLAISTKIVKQNGYVIAITPSSWLGDESGRELRKYLVENHGISCIWNFKESAKLFSGVNQPTTVVKIKVNSNESKIEIQGPLSSLEELGRDIQYLDTCNIKKYSPEWYRIPQCGNERAKILSKLHNHAPLSSHKKIYNLRGELDLTSHKDLLSDNPNHWRLIRGDHVEKFNLKNPEESEKLGFVDHQLFIKRMGKSNKLRHIKNWRITLPQCSYMNKKKRIEACIVEPNNIIANSCNYITLEDCNELVDNLLLLCAIINSAVIEWRFRLFNSNNHVSNYEIDEFPIFKFDTETEMLTMLKGFLHKPIENWSKIEALIALMYGLNIEDMKVILNDLEYEDKDKILKYMDIYQEKFSNKDFIVYNHTLPTLSELDKEMISYVKQGGNWEDIPETVPSKRLEQIREMSKRRGKVRTTYYGRLNPNQPAYTISTYFNRPGNGTNIHPWENRTISCREAARLQSFPDSFIFYGKEGAVRKQIGNAVPPLLSYALGKTIKAKTFVDLFAGAGGLSYGFELAGLEGMAALEIDKDAAETYAKNHSSNIDVIVGDIRSPEIQNQLIESVKNKLKGRTLDLIAGGLPCQGFSTAGWRKPDDERNALVTYFLQVVQKLMPNYVLIENVEGLINMNKGLVLKSIHEVLDELGYIYYKNPWVLSAEQYGVPQMRKRVFIVAAKKGLELPKPPVQYFDKCLGRREKESDRKTDRYPVTVAEAFFGLPCLLSPVFTPPLEINPLYSQWCNNIITTEEFLNKRGKIKIEQEELDAPQLKVEQLEFTF</sequence>
<dbReference type="PROSITE" id="PS00092">
    <property type="entry name" value="N6_MTASE"/>
    <property type="match status" value="1"/>
</dbReference>
<dbReference type="Pfam" id="PF07669">
    <property type="entry name" value="Eco57I"/>
    <property type="match status" value="1"/>
</dbReference>
<dbReference type="GO" id="GO:0003677">
    <property type="term" value="F:DNA binding"/>
    <property type="evidence" value="ECO:0007669"/>
    <property type="project" value="TreeGrafter"/>
</dbReference>
<evidence type="ECO:0000259" key="8">
    <source>
        <dbReference type="Pfam" id="PF07669"/>
    </source>
</evidence>
<evidence type="ECO:0000256" key="1">
    <source>
        <dbReference type="ARBA" id="ARBA00022603"/>
    </source>
</evidence>
<evidence type="ECO:0000256" key="2">
    <source>
        <dbReference type="ARBA" id="ARBA00022679"/>
    </source>
</evidence>
<dbReference type="InterPro" id="IPR050390">
    <property type="entry name" value="C5-Methyltransferase"/>
</dbReference>
<dbReference type="NCBIfam" id="TIGR00675">
    <property type="entry name" value="dcm"/>
    <property type="match status" value="1"/>
</dbReference>
<feature type="domain" description="Type II methyltransferase M.TaqI-like" evidence="8">
    <location>
        <begin position="192"/>
        <end position="351"/>
    </location>
</feature>
<dbReference type="PROSITE" id="PS00095">
    <property type="entry name" value="C5_MTASE_2"/>
    <property type="match status" value="1"/>
</dbReference>
<gene>
    <name evidence="9" type="primary">bsmBIM</name>
</gene>
<dbReference type="InterPro" id="IPR029063">
    <property type="entry name" value="SAM-dependent_MTases_sf"/>
</dbReference>
<evidence type="ECO:0000256" key="4">
    <source>
        <dbReference type="ARBA" id="ARBA00022747"/>
    </source>
</evidence>
<dbReference type="Gene3D" id="3.90.120.10">
    <property type="entry name" value="DNA Methylase, subunit A, domain 2"/>
    <property type="match status" value="1"/>
</dbReference>
<dbReference type="EMBL" id="AY452068">
    <property type="protein sequence ID" value="AAS09913.1"/>
    <property type="molecule type" value="Genomic_DNA"/>
</dbReference>
<name>Q69B21_GEOSE</name>
<dbReference type="GO" id="GO:0032259">
    <property type="term" value="P:methylation"/>
    <property type="evidence" value="ECO:0007669"/>
    <property type="project" value="UniProtKB-KW"/>
</dbReference>
<evidence type="ECO:0000313" key="9">
    <source>
        <dbReference type="EMBL" id="AAS09913.1"/>
    </source>
</evidence>
<keyword evidence="2 5" id="KW-0808">Transferase</keyword>
<dbReference type="AlphaFoldDB" id="Q69B21"/>
<dbReference type="Gene3D" id="3.40.50.150">
    <property type="entry name" value="Vaccinia Virus protein VP39"/>
    <property type="match status" value="2"/>
</dbReference>
<proteinExistence type="inferred from homology"/>
<dbReference type="PROSITE" id="PS51679">
    <property type="entry name" value="SAM_MT_C5"/>
    <property type="match status" value="1"/>
</dbReference>
<keyword evidence="4" id="KW-0680">Restriction system</keyword>
<dbReference type="GO" id="GO:0009007">
    <property type="term" value="F:site-specific DNA-methyltransferase (adenine-specific) activity"/>
    <property type="evidence" value="ECO:0007669"/>
    <property type="project" value="UniProtKB-EC"/>
</dbReference>
<dbReference type="InterPro" id="IPR002052">
    <property type="entry name" value="DNA_methylase_N6_adenine_CS"/>
</dbReference>
<dbReference type="InterPro" id="IPR018117">
    <property type="entry name" value="C5_DNA_meth_AS"/>
</dbReference>
<dbReference type="PRINTS" id="PR00105">
    <property type="entry name" value="C5METTRFRASE"/>
</dbReference>
<dbReference type="PROSITE" id="PS00094">
    <property type="entry name" value="C5_MTASE_1"/>
    <property type="match status" value="1"/>
</dbReference>
<dbReference type="InterPro" id="IPR011639">
    <property type="entry name" value="MethylTrfase_TaqI-like_dom"/>
</dbReference>
<dbReference type="GO" id="GO:0044027">
    <property type="term" value="P:negative regulation of gene expression via chromosomal CpG island methylation"/>
    <property type="evidence" value="ECO:0007669"/>
    <property type="project" value="TreeGrafter"/>
</dbReference>
<dbReference type="SUPFAM" id="SSF53335">
    <property type="entry name" value="S-adenosyl-L-methionine-dependent methyltransferases"/>
    <property type="match status" value="3"/>
</dbReference>
<dbReference type="PANTHER" id="PTHR10629:SF52">
    <property type="entry name" value="DNA (CYTOSINE-5)-METHYLTRANSFERASE 1"/>
    <property type="match status" value="1"/>
</dbReference>
<dbReference type="InterPro" id="IPR001525">
    <property type="entry name" value="C5_MeTfrase"/>
</dbReference>
<comment type="catalytic activity">
    <reaction evidence="7">
        <text>a 2'-deoxycytidine in DNA + S-adenosyl-L-methionine = a 5-methyl-2'-deoxycytidine in DNA + S-adenosyl-L-homocysteine + H(+)</text>
        <dbReference type="Rhea" id="RHEA:13681"/>
        <dbReference type="Rhea" id="RHEA-COMP:11369"/>
        <dbReference type="Rhea" id="RHEA-COMP:11370"/>
        <dbReference type="ChEBI" id="CHEBI:15378"/>
        <dbReference type="ChEBI" id="CHEBI:57856"/>
        <dbReference type="ChEBI" id="CHEBI:59789"/>
        <dbReference type="ChEBI" id="CHEBI:85452"/>
        <dbReference type="ChEBI" id="CHEBI:85454"/>
        <dbReference type="EC" id="2.1.1.37"/>
    </reaction>
</comment>
<reference evidence="9" key="1">
    <citation type="journal article" date="2004" name="J. Mol. Biol.">
        <title>Engineering strand-specific DNA nicking enzymes from the type IIS restriction endonucleases BsaI, BsmBI, and BsmAI.</title>
        <authorList>
            <person name="Zhu Z."/>
            <person name="Samuelson J.C."/>
            <person name="Zhou J."/>
            <person name="Dore A."/>
            <person name="Xu S.Y."/>
        </authorList>
    </citation>
    <scope>NUCLEOTIDE SEQUENCE</scope>
    <source>
        <strain evidence="9">B61</strain>
    </source>
</reference>
<feature type="active site" evidence="5">
    <location>
        <position position="875"/>
    </location>
</feature>
<evidence type="ECO:0000256" key="5">
    <source>
        <dbReference type="PROSITE-ProRule" id="PRU01016"/>
    </source>
</evidence>
<accession>Q69B21</accession>
<organism evidence="9">
    <name type="scientific">Geobacillus stearothermophilus</name>
    <name type="common">Bacillus stearothermophilus</name>
    <dbReference type="NCBI Taxonomy" id="1422"/>
    <lineage>
        <taxon>Bacteria</taxon>
        <taxon>Bacillati</taxon>
        <taxon>Bacillota</taxon>
        <taxon>Bacilli</taxon>
        <taxon>Bacillales</taxon>
        <taxon>Anoxybacillaceae</taxon>
        <taxon>Geobacillus</taxon>
    </lineage>
</organism>
<evidence type="ECO:0000256" key="7">
    <source>
        <dbReference type="RuleBase" id="RU000417"/>
    </source>
</evidence>
<dbReference type="Pfam" id="PF00145">
    <property type="entry name" value="DNA_methylase"/>
    <property type="match status" value="2"/>
</dbReference>
<dbReference type="EC" id="2.1.1.37" evidence="7"/>
<dbReference type="InterPro" id="IPR031303">
    <property type="entry name" value="C5_meth_CS"/>
</dbReference>
<dbReference type="InterPro" id="IPR014329">
    <property type="entry name" value="M6_adenine_DNA_mtrans_Alw26I"/>
</dbReference>
<dbReference type="PANTHER" id="PTHR10629">
    <property type="entry name" value="CYTOSINE-SPECIFIC METHYLTRANSFERASE"/>
    <property type="match status" value="1"/>
</dbReference>
<evidence type="ECO:0000256" key="6">
    <source>
        <dbReference type="RuleBase" id="RU000416"/>
    </source>
</evidence>